<gene>
    <name evidence="3" type="ORF">Cni_G00730</name>
</gene>
<evidence type="ECO:0000256" key="2">
    <source>
        <dbReference type="PROSITE-ProRule" id="PRU00708"/>
    </source>
</evidence>
<reference evidence="3 4" key="1">
    <citation type="submission" date="2023-10" db="EMBL/GenBank/DDBJ databases">
        <title>Chromosome-scale genome assembly provides insights into flower coloration mechanisms of Canna indica.</title>
        <authorList>
            <person name="Li C."/>
        </authorList>
    </citation>
    <scope>NUCLEOTIDE SEQUENCE [LARGE SCALE GENOMIC DNA]</scope>
    <source>
        <tissue evidence="3">Flower</tissue>
    </source>
</reference>
<accession>A0AAQ3JNC1</accession>
<proteinExistence type="predicted"/>
<keyword evidence="1" id="KW-0677">Repeat</keyword>
<evidence type="ECO:0000313" key="4">
    <source>
        <dbReference type="Proteomes" id="UP001327560"/>
    </source>
</evidence>
<feature type="repeat" description="PPR" evidence="2">
    <location>
        <begin position="371"/>
        <end position="405"/>
    </location>
</feature>
<dbReference type="Pfam" id="PF13812">
    <property type="entry name" value="PPR_3"/>
    <property type="match status" value="2"/>
</dbReference>
<evidence type="ECO:0000313" key="3">
    <source>
        <dbReference type="EMBL" id="WOK92039.1"/>
    </source>
</evidence>
<dbReference type="EMBL" id="CP136890">
    <property type="protein sequence ID" value="WOK92039.1"/>
    <property type="molecule type" value="Genomic_DNA"/>
</dbReference>
<organism evidence="3 4">
    <name type="scientific">Canna indica</name>
    <name type="common">Indian-shot</name>
    <dbReference type="NCBI Taxonomy" id="4628"/>
    <lineage>
        <taxon>Eukaryota</taxon>
        <taxon>Viridiplantae</taxon>
        <taxon>Streptophyta</taxon>
        <taxon>Embryophyta</taxon>
        <taxon>Tracheophyta</taxon>
        <taxon>Spermatophyta</taxon>
        <taxon>Magnoliopsida</taxon>
        <taxon>Liliopsida</taxon>
        <taxon>Zingiberales</taxon>
        <taxon>Cannaceae</taxon>
        <taxon>Canna</taxon>
    </lineage>
</organism>
<dbReference type="InterPro" id="IPR002885">
    <property type="entry name" value="PPR_rpt"/>
</dbReference>
<evidence type="ECO:0000256" key="1">
    <source>
        <dbReference type="ARBA" id="ARBA00022737"/>
    </source>
</evidence>
<dbReference type="Proteomes" id="UP001327560">
    <property type="component" value="Chromosome 1"/>
</dbReference>
<sequence>MHRNLFKAAWRTNAADLSNAWKVRKRCWKNGICRTQSSNTFPVSHDFSNYHLRNNVGSRFAQLQVVNALRMGDRQRASKILLNIGEVNGYLSANDFACILEYCAHTPDPLFAMETWKIMEKKSIDINNRSCGFILQAFSKGGYIKEAFDWLDFLGENDRMCAALPIFNILLSGCWSSKSLNYVNYCLELMDNQLAGKSEVTYWELLKFAVLQRNLSTVHKICKEYASYYSPSVIMLRKFIWSFSKLGDLKSADASLQYLLALARQGSPSISISATGKYQSSTLDIPIPAKKMLYKGFWLDNLAFLKFEENLNNSLGYMEVMHTTLPRAHKYEIPSCTGSLSAVQNNILHCELIEKMKHGRKMISRPLINLLRWSFNDVIHACAEANKYQLAEHLFLQMLDFGLKPSRHTYHGFVKAAIKRKEVAFCTKVVEIMQERNIQPYNDTFALLSIGHSKQLELDLAEFFADKISDNRPKYIHTYNALLAACSIMDKPERAVRLLAKIKKLSLKLNIRTYELLFKLFGTVNSPYEKGNLLSQVDVAKRVRAIEVDMAKSGIGHSYASMKNLVYKSSRR</sequence>
<name>A0AAQ3JNC1_9LILI</name>
<keyword evidence="4" id="KW-1185">Reference proteome</keyword>
<dbReference type="PANTHER" id="PTHR47859:SF1">
    <property type="entry name" value="PENTATRICOPEPTIDE REPEAT-CONTAINING PROTEIN"/>
    <property type="match status" value="1"/>
</dbReference>
<dbReference type="AlphaFoldDB" id="A0AAQ3JNC1"/>
<protein>
    <submittedName>
        <fullName evidence="3">Pentatricopeptide repeat-containing protein</fullName>
    </submittedName>
</protein>
<dbReference type="NCBIfam" id="TIGR00756">
    <property type="entry name" value="PPR"/>
    <property type="match status" value="1"/>
</dbReference>
<dbReference type="PANTHER" id="PTHR47859">
    <property type="entry name" value="PENTATRICOPEPTIDE REPEAT-CONTAINING PROTEIN"/>
    <property type="match status" value="1"/>
</dbReference>
<dbReference type="PROSITE" id="PS51375">
    <property type="entry name" value="PPR"/>
    <property type="match status" value="1"/>
</dbReference>
<dbReference type="InterPro" id="IPR011990">
    <property type="entry name" value="TPR-like_helical_dom_sf"/>
</dbReference>
<dbReference type="Gene3D" id="1.25.40.10">
    <property type="entry name" value="Tetratricopeptide repeat domain"/>
    <property type="match status" value="3"/>
</dbReference>